<dbReference type="AlphaFoldDB" id="A0A9W9JQ53"/>
<dbReference type="EMBL" id="JAPQKR010000014">
    <property type="protein sequence ID" value="KAJ5198241.1"/>
    <property type="molecule type" value="Genomic_DNA"/>
</dbReference>
<evidence type="ECO:0000256" key="1">
    <source>
        <dbReference type="SAM" id="MobiDB-lite"/>
    </source>
</evidence>
<protein>
    <submittedName>
        <fullName evidence="2">Uncharacterized protein</fullName>
    </submittedName>
</protein>
<gene>
    <name evidence="2" type="ORF">N7498_007358</name>
</gene>
<accession>A0A9W9JQ53</accession>
<feature type="compositionally biased region" description="Acidic residues" evidence="1">
    <location>
        <begin position="12"/>
        <end position="22"/>
    </location>
</feature>
<organism evidence="2 3">
    <name type="scientific">Penicillium cinerascens</name>
    <dbReference type="NCBI Taxonomy" id="70096"/>
    <lineage>
        <taxon>Eukaryota</taxon>
        <taxon>Fungi</taxon>
        <taxon>Dikarya</taxon>
        <taxon>Ascomycota</taxon>
        <taxon>Pezizomycotina</taxon>
        <taxon>Eurotiomycetes</taxon>
        <taxon>Eurotiomycetidae</taxon>
        <taxon>Eurotiales</taxon>
        <taxon>Aspergillaceae</taxon>
        <taxon>Penicillium</taxon>
    </lineage>
</organism>
<reference evidence="2" key="1">
    <citation type="submission" date="2022-12" db="EMBL/GenBank/DDBJ databases">
        <authorList>
            <person name="Petersen C."/>
        </authorList>
    </citation>
    <scope>NUCLEOTIDE SEQUENCE</scope>
    <source>
        <strain evidence="2">IBT 15544</strain>
    </source>
</reference>
<proteinExistence type="predicted"/>
<name>A0A9W9JQ53_9EURO</name>
<dbReference type="RefSeq" id="XP_058306669.1">
    <property type="nucleotide sequence ID" value="XM_058454420.1"/>
</dbReference>
<dbReference type="Proteomes" id="UP001150904">
    <property type="component" value="Unassembled WGS sequence"/>
</dbReference>
<evidence type="ECO:0000313" key="2">
    <source>
        <dbReference type="EMBL" id="KAJ5198241.1"/>
    </source>
</evidence>
<keyword evidence="3" id="KW-1185">Reference proteome</keyword>
<feature type="region of interest" description="Disordered" evidence="1">
    <location>
        <begin position="1"/>
        <end position="30"/>
    </location>
</feature>
<dbReference type="GeneID" id="83181721"/>
<evidence type="ECO:0000313" key="3">
    <source>
        <dbReference type="Proteomes" id="UP001150904"/>
    </source>
</evidence>
<comment type="caution">
    <text evidence="2">The sequence shown here is derived from an EMBL/GenBank/DDBJ whole genome shotgun (WGS) entry which is preliminary data.</text>
</comment>
<sequence>MSKFLHPLNNEEIIDVEDDEQESRDSTTASTDFAGVASRVAFELKEVKFFVQNGGDISKYRMMNGRSCAVA</sequence>
<reference evidence="2" key="2">
    <citation type="journal article" date="2023" name="IMA Fungus">
        <title>Comparative genomic study of the Penicillium genus elucidates a diverse pangenome and 15 lateral gene transfer events.</title>
        <authorList>
            <person name="Petersen C."/>
            <person name="Sorensen T."/>
            <person name="Nielsen M.R."/>
            <person name="Sondergaard T.E."/>
            <person name="Sorensen J.L."/>
            <person name="Fitzpatrick D.A."/>
            <person name="Frisvad J.C."/>
            <person name="Nielsen K.L."/>
        </authorList>
    </citation>
    <scope>NUCLEOTIDE SEQUENCE</scope>
    <source>
        <strain evidence="2">IBT 15544</strain>
    </source>
</reference>